<dbReference type="RefSeq" id="WP_114243701.1">
    <property type="nucleotide sequence ID" value="NZ_CP027306.1"/>
</dbReference>
<name>A0A2Z5J9U9_STRAR</name>
<dbReference type="KEGG" id="sata:C5746_09170"/>
<proteinExistence type="predicted"/>
<dbReference type="EMBL" id="CP027306">
    <property type="protein sequence ID" value="AXE77059.1"/>
    <property type="molecule type" value="Genomic_DNA"/>
</dbReference>
<dbReference type="Proteomes" id="UP000252698">
    <property type="component" value="Chromosome"/>
</dbReference>
<reference evidence="1 2" key="1">
    <citation type="journal article" date="2018" name="Front. Microbiol.">
        <title>Genome Sequencing of Streptomyces atratus SCSIOZH16 and Activation Production of Nocardamine via Metabolic Engineering.</title>
        <authorList>
            <person name="Li Y."/>
            <person name="Zhang C."/>
            <person name="Liu C."/>
            <person name="Ju J."/>
            <person name="Ma J."/>
        </authorList>
    </citation>
    <scope>NUCLEOTIDE SEQUENCE [LARGE SCALE GENOMIC DNA]</scope>
    <source>
        <strain evidence="1 2">SCSIO_ZH16</strain>
    </source>
</reference>
<accession>A0A2Z5J9U9</accession>
<gene>
    <name evidence="1" type="ORF">C5746_09170</name>
</gene>
<dbReference type="AlphaFoldDB" id="A0A2Z5J9U9"/>
<protein>
    <submittedName>
        <fullName evidence="1">Uncharacterized protein</fullName>
    </submittedName>
</protein>
<evidence type="ECO:0000313" key="1">
    <source>
        <dbReference type="EMBL" id="AXE77059.1"/>
    </source>
</evidence>
<organism evidence="1 2">
    <name type="scientific">Streptomyces atratus</name>
    <dbReference type="NCBI Taxonomy" id="1893"/>
    <lineage>
        <taxon>Bacteria</taxon>
        <taxon>Bacillati</taxon>
        <taxon>Actinomycetota</taxon>
        <taxon>Actinomycetes</taxon>
        <taxon>Kitasatosporales</taxon>
        <taxon>Streptomycetaceae</taxon>
        <taxon>Streptomyces</taxon>
    </lineage>
</organism>
<evidence type="ECO:0000313" key="2">
    <source>
        <dbReference type="Proteomes" id="UP000252698"/>
    </source>
</evidence>
<sequence length="72" mass="7235">MRAQGVGERLSETDARTVHVAALAALGREAAAHEEFGRAAALAGELPCPAGAFAVDETDGTDWTAAPAGFPG</sequence>
<dbReference type="GeneID" id="95518663"/>